<feature type="transmembrane region" description="Helical" evidence="13">
    <location>
        <begin position="725"/>
        <end position="751"/>
    </location>
</feature>
<feature type="region of interest" description="Disordered" evidence="12">
    <location>
        <begin position="1191"/>
        <end position="1223"/>
    </location>
</feature>
<keyword evidence="4 13" id="KW-0812">Transmembrane</keyword>
<dbReference type="SUPFAM" id="SSF90123">
    <property type="entry name" value="ABC transporter transmembrane region"/>
    <property type="match status" value="4"/>
</dbReference>
<feature type="transmembrane region" description="Helical" evidence="13">
    <location>
        <begin position="1495"/>
        <end position="1519"/>
    </location>
</feature>
<evidence type="ECO:0000259" key="15">
    <source>
        <dbReference type="PROSITE" id="PS50929"/>
    </source>
</evidence>
<proteinExistence type="inferred from homology"/>
<feature type="compositionally biased region" description="Polar residues" evidence="12">
    <location>
        <begin position="1"/>
        <end position="11"/>
    </location>
</feature>
<evidence type="ECO:0000256" key="3">
    <source>
        <dbReference type="ARBA" id="ARBA00022448"/>
    </source>
</evidence>
<feature type="transmembrane region" description="Helical" evidence="13">
    <location>
        <begin position="54"/>
        <end position="82"/>
    </location>
</feature>
<comment type="similarity">
    <text evidence="2">Belongs to the ABC transporter superfamily. ABCB family. Multidrug resistance exporter (TC 3.A.1.201) subfamily.</text>
</comment>
<evidence type="ECO:0000256" key="1">
    <source>
        <dbReference type="ARBA" id="ARBA00004651"/>
    </source>
</evidence>
<feature type="domain" description="ABC transporter" evidence="14">
    <location>
        <begin position="2332"/>
        <end position="2568"/>
    </location>
</feature>
<dbReference type="InterPro" id="IPR017871">
    <property type="entry name" value="ABC_transporter-like_CS"/>
</dbReference>
<feature type="transmembrane region" description="Helical" evidence="13">
    <location>
        <begin position="2148"/>
        <end position="2175"/>
    </location>
</feature>
<organism evidence="16 17">
    <name type="scientific">Striga asiatica</name>
    <name type="common">Asiatic witchweed</name>
    <name type="synonym">Buchnera asiatica</name>
    <dbReference type="NCBI Taxonomy" id="4170"/>
    <lineage>
        <taxon>Eukaryota</taxon>
        <taxon>Viridiplantae</taxon>
        <taxon>Streptophyta</taxon>
        <taxon>Embryophyta</taxon>
        <taxon>Tracheophyta</taxon>
        <taxon>Spermatophyta</taxon>
        <taxon>Magnoliopsida</taxon>
        <taxon>eudicotyledons</taxon>
        <taxon>Gunneridae</taxon>
        <taxon>Pentapetalae</taxon>
        <taxon>asterids</taxon>
        <taxon>lamiids</taxon>
        <taxon>Lamiales</taxon>
        <taxon>Orobanchaceae</taxon>
        <taxon>Buchnereae</taxon>
        <taxon>Striga</taxon>
    </lineage>
</organism>
<dbReference type="Gene3D" id="3.40.50.300">
    <property type="entry name" value="P-loop containing nucleotide triphosphate hydrolases"/>
    <property type="match status" value="4"/>
</dbReference>
<dbReference type="Proteomes" id="UP000325081">
    <property type="component" value="Unassembled WGS sequence"/>
</dbReference>
<feature type="transmembrane region" description="Helical" evidence="13">
    <location>
        <begin position="2245"/>
        <end position="2264"/>
    </location>
</feature>
<feature type="domain" description="ABC transmembrane type-1" evidence="15">
    <location>
        <begin position="88"/>
        <end position="326"/>
    </location>
</feature>
<dbReference type="EMBL" id="BKCP01004938">
    <property type="protein sequence ID" value="GER34659.1"/>
    <property type="molecule type" value="Genomic_DNA"/>
</dbReference>
<dbReference type="InterPro" id="IPR036640">
    <property type="entry name" value="ABC1_TM_sf"/>
</dbReference>
<keyword evidence="17" id="KW-1185">Reference proteome</keyword>
<evidence type="ECO:0000256" key="2">
    <source>
        <dbReference type="ARBA" id="ARBA00007577"/>
    </source>
</evidence>
<feature type="domain" description="ABC transporter" evidence="14">
    <location>
        <begin position="972"/>
        <end position="1208"/>
    </location>
</feature>
<comment type="subunit">
    <text evidence="11">Interacts with 1-naphthylphthalamic acid (NPA).</text>
</comment>
<evidence type="ECO:0000313" key="16">
    <source>
        <dbReference type="EMBL" id="GER34659.1"/>
    </source>
</evidence>
<feature type="transmembrane region" description="Helical" evidence="13">
    <location>
        <begin position="2016"/>
        <end position="2049"/>
    </location>
</feature>
<evidence type="ECO:0000256" key="5">
    <source>
        <dbReference type="ARBA" id="ARBA00022737"/>
    </source>
</evidence>
<keyword evidence="7" id="KW-0067">ATP-binding</keyword>
<name>A0A5A7PPH7_STRAF</name>
<dbReference type="Pfam" id="PF00664">
    <property type="entry name" value="ABC_membrane"/>
    <property type="match status" value="4"/>
</dbReference>
<gene>
    <name evidence="16" type="ORF">STAS_10910</name>
</gene>
<feature type="domain" description="ABC transmembrane type-1" evidence="15">
    <location>
        <begin position="684"/>
        <end position="928"/>
    </location>
</feature>
<evidence type="ECO:0000256" key="7">
    <source>
        <dbReference type="ARBA" id="ARBA00022840"/>
    </source>
</evidence>
<dbReference type="PANTHER" id="PTHR24222">
    <property type="entry name" value="ABC TRANSPORTER B FAMILY"/>
    <property type="match status" value="1"/>
</dbReference>
<feature type="transmembrane region" description="Helical" evidence="13">
    <location>
        <begin position="680"/>
        <end position="705"/>
    </location>
</feature>
<feature type="domain" description="ABC transmembrane type-1" evidence="15">
    <location>
        <begin position="2020"/>
        <end position="2256"/>
    </location>
</feature>
<feature type="transmembrane region" description="Helical" evidence="13">
    <location>
        <begin position="812"/>
        <end position="838"/>
    </location>
</feature>
<reference evidence="17" key="1">
    <citation type="journal article" date="2019" name="Curr. Biol.">
        <title>Genome Sequence of Striga asiatica Provides Insight into the Evolution of Plant Parasitism.</title>
        <authorList>
            <person name="Yoshida S."/>
            <person name="Kim S."/>
            <person name="Wafula E.K."/>
            <person name="Tanskanen J."/>
            <person name="Kim Y.M."/>
            <person name="Honaas L."/>
            <person name="Yang Z."/>
            <person name="Spallek T."/>
            <person name="Conn C.E."/>
            <person name="Ichihashi Y."/>
            <person name="Cheong K."/>
            <person name="Cui S."/>
            <person name="Der J.P."/>
            <person name="Gundlach H."/>
            <person name="Jiao Y."/>
            <person name="Hori C."/>
            <person name="Ishida J.K."/>
            <person name="Kasahara H."/>
            <person name="Kiba T."/>
            <person name="Kim M.S."/>
            <person name="Koo N."/>
            <person name="Laohavisit A."/>
            <person name="Lee Y.H."/>
            <person name="Lumba S."/>
            <person name="McCourt P."/>
            <person name="Mortimer J.C."/>
            <person name="Mutuku J.M."/>
            <person name="Nomura T."/>
            <person name="Sasaki-Sekimoto Y."/>
            <person name="Seto Y."/>
            <person name="Wang Y."/>
            <person name="Wakatake T."/>
            <person name="Sakakibara H."/>
            <person name="Demura T."/>
            <person name="Yamaguchi S."/>
            <person name="Yoneyama K."/>
            <person name="Manabe R.I."/>
            <person name="Nelson D.C."/>
            <person name="Schulman A.H."/>
            <person name="Timko M.P."/>
            <person name="dePamphilis C.W."/>
            <person name="Choi D."/>
            <person name="Shirasu K."/>
        </authorList>
    </citation>
    <scope>NUCLEOTIDE SEQUENCE [LARGE SCALE GENOMIC DNA]</scope>
    <source>
        <strain evidence="17">cv. UVA1</strain>
    </source>
</reference>
<dbReference type="NCBIfam" id="NF010167">
    <property type="entry name" value="PRK13648.1"/>
    <property type="match status" value="4"/>
</dbReference>
<keyword evidence="9 13" id="KW-0472">Membrane</keyword>
<feature type="transmembrane region" description="Helical" evidence="13">
    <location>
        <begin position="1394"/>
        <end position="1413"/>
    </location>
</feature>
<evidence type="ECO:0000256" key="8">
    <source>
        <dbReference type="ARBA" id="ARBA00022989"/>
    </source>
</evidence>
<dbReference type="PROSITE" id="PS50929">
    <property type="entry name" value="ABC_TM1F"/>
    <property type="match status" value="4"/>
</dbReference>
<keyword evidence="10" id="KW-0325">Glycoprotein</keyword>
<evidence type="ECO:0000256" key="9">
    <source>
        <dbReference type="ARBA" id="ARBA00023136"/>
    </source>
</evidence>
<protein>
    <submittedName>
        <fullName evidence="16">ABC transporter B family member</fullName>
    </submittedName>
</protein>
<comment type="subcellular location">
    <subcellularLocation>
        <location evidence="1">Cell membrane</location>
        <topology evidence="1">Multi-pass membrane protein</topology>
    </subcellularLocation>
</comment>
<feature type="domain" description="ABC transmembrane type-1" evidence="15">
    <location>
        <begin position="1353"/>
        <end position="1641"/>
    </location>
</feature>
<evidence type="ECO:0000313" key="17">
    <source>
        <dbReference type="Proteomes" id="UP000325081"/>
    </source>
</evidence>
<dbReference type="CDD" id="cd18577">
    <property type="entry name" value="ABC_6TM_Pgp_ABCB1_D1_like"/>
    <property type="match status" value="2"/>
</dbReference>
<dbReference type="SUPFAM" id="SSF52540">
    <property type="entry name" value="P-loop containing nucleoside triphosphate hydrolases"/>
    <property type="match status" value="4"/>
</dbReference>
<dbReference type="OrthoDB" id="6500128at2759"/>
<dbReference type="InterPro" id="IPR011527">
    <property type="entry name" value="ABC1_TM_dom"/>
</dbReference>
<feature type="domain" description="ABC transporter" evidence="14">
    <location>
        <begin position="1676"/>
        <end position="1912"/>
    </location>
</feature>
<dbReference type="InterPro" id="IPR003439">
    <property type="entry name" value="ABC_transporter-like_ATP-bd"/>
</dbReference>
<dbReference type="PANTHER" id="PTHR24222:SF62">
    <property type="entry name" value="ABC TRANSPORTER B FAMILY MEMBER 2"/>
    <property type="match status" value="1"/>
</dbReference>
<evidence type="ECO:0000256" key="10">
    <source>
        <dbReference type="ARBA" id="ARBA00023180"/>
    </source>
</evidence>
<dbReference type="InterPro" id="IPR027417">
    <property type="entry name" value="P-loop_NTPase"/>
</dbReference>
<dbReference type="GO" id="GO:0140359">
    <property type="term" value="F:ABC-type transporter activity"/>
    <property type="evidence" value="ECO:0007669"/>
    <property type="project" value="InterPro"/>
</dbReference>
<feature type="transmembrane region" description="Helical" evidence="13">
    <location>
        <begin position="305"/>
        <end position="325"/>
    </location>
</feature>
<evidence type="ECO:0000256" key="6">
    <source>
        <dbReference type="ARBA" id="ARBA00022741"/>
    </source>
</evidence>
<evidence type="ECO:0000256" key="13">
    <source>
        <dbReference type="SAM" id="Phobius"/>
    </source>
</evidence>
<feature type="transmembrane region" description="Helical" evidence="13">
    <location>
        <begin position="265"/>
        <end position="285"/>
    </location>
</feature>
<feature type="transmembrane region" description="Helical" evidence="13">
    <location>
        <begin position="2061"/>
        <end position="2086"/>
    </location>
</feature>
<comment type="caution">
    <text evidence="16">The sequence shown here is derived from an EMBL/GenBank/DDBJ whole genome shotgun (WGS) entry which is preliminary data.</text>
</comment>
<dbReference type="Pfam" id="PF00005">
    <property type="entry name" value="ABC_tran"/>
    <property type="match status" value="4"/>
</dbReference>
<evidence type="ECO:0000256" key="12">
    <source>
        <dbReference type="SAM" id="MobiDB-lite"/>
    </source>
</evidence>
<dbReference type="CDD" id="cd03249">
    <property type="entry name" value="ABC_MTABC3_MDL1_MDL2"/>
    <property type="match status" value="4"/>
</dbReference>
<feature type="transmembrane region" description="Helical" evidence="13">
    <location>
        <begin position="88"/>
        <end position="107"/>
    </location>
</feature>
<sequence length="2575" mass="284381">MSHQHSTSPASSKVDEEIEDYERTKKSSEKKKKYDGAKSVGIGKLFSFADSYDYLLMFAGSLGACVHGVSVPVFFIFFGHLINYSLDFVYLSLVIMVSSWAACWMHSGERQAAKMRMAYLRAMLNQDISIFDTEASTGEVISAITSDIIVVQDAISEKVGNFLHYISRFVSGFAIGFIRVWQISLVTLSIVPLIALAGGIYAYVATDLIARVRKSYIKAGEIAEEVIGNVRTVQAFAGEEKAVKLYTTSLLSTYKYGRKAGLAKGFGLGALHCVLFLSWALLVWFNSIVVHKNIASGGESFTTMLNVVIAGLSLGLSAPDVTAFIRAKAAAYPIFQMIERNTISKTSSENGRRLSKVDGHIQFKNVTFSYPSRPDVLIFNKLCLDISPGKIVALVGGSGSGKSTVISLIERFYEPISGHILLDGTDIRELDLKWFRQQIGLVNQEPALFATTIRDNILYGKNDGTTEEIMRAAKLSEAINFISNLPDRFETQVGERGIQLSGGQKQRIAISRAIVKNPSILLLDEATSALDAESEKSVQEALDRVMVGRTTVIVAHRLSTIRNADVIAVVQNGSIVETGSHEELISRPNSAYASLVQLQEAAFLHRLPSHGSAMDQSLSIKDSHEGSIRHSRELSRSTRSFGASFRSEKSIIRFGGDEPEITRPVHISSKRLYSMVGPDWPYVVVGTICAFIVGAQMPLFALGVTQALVSYYMDWDTTCREIGKIAFLFCGGAVITVIVHAITHMCFGIVGERLTLRVREKMFTAMLRNEIGWFDDVNNTSAMLASQLERDANLLRTVVVDRSTILLENVGLIVTSFIITFVLNWRLTLVVIATYPFLISGHISEKLFLKGYGIDLNKAYLKANMLAGEAVSNIRTVAAFCSEEKVLDLYARELIEPSNSSFRRGQAAGIFYGVSQFFIFSSYAFAMGDALGMAPDLLKGNQMVASVFEVLDRKTEILNDAGEEVSRVEGSIELKDVEFSYPSRPNVLIFKDFNVKVHAGRSIALVGQSGSGKSSVISLILRFYDPTSGRVMIDGKDIKSLKLKSLRKHIGLVQQEPALFATSIYENILYGKEGATEGEIIEAAKLANAHSFISALPEGYSTKVGERGVQLSGGQKQRVAIARAILKNPSILLLDEATSALDVESERVVQQALDRLMKNRTTVVVAHRLSTIKNADQISVLQDGKIIEQGTHSTLSENKNGVKEENRKGKRLREKRKKEARMERRGYVARTTFTNQDLENRWRSNHEFALLELLERRRREKKSLDGRRKEKKSVGEEIASFLFLFSVMRRKNGEGGKEPIYISHQYSTAASKVDDEKNEKSLNEGKKNNDGTKKVGMGKLFAFADGYDYFLMFVGSIGACVHGASVPVFFIFFGKLINIIGLAYLFPKEASHKVALYSLDFVYLSLVIMVSSWTEVACWMHSGERQAAKMRMAYLRSMLNQDISIFDTEASTGEVISAITSDIIVVQDAISEKVGNFLHYISRFVSGFAIGFIRVWQISLVTLSIVPLIALAGGIYAYVATGLIARVRKSYVKAGEIAEEVIGNVRTVQAFAGEEKAVKLYTTSLLNTYKYGKKAGLAKGLGLGTLHCVLFLSWSLLVWFTSIVVHKNIANGGESFTTMLNVVIAGLSLGQAAPDITAFIRAKAAAYPIFQMIERNTISKTSSEKGWRLSKVDGHIKFENVTFSYPSRPDVLIFNKLCLDIPPGKIVALVGGSGSGKSTVISLIERFYEPLSGHILLDGTDIRELDLKWFRQQIGLVNQEPALFATTIRDNILYGKNDATTEEITRAAKLSEAINFISNLPDRFETQVGERGIQLSGGQKQRIAISRAIVKNPSILLLDEATSALDAESEKSVQEALDRVMVGRTTVIVAHRLSTIRNADVIAVVQNGAIVETGSHEELMSRPNSAYASLVQLQEAASLHRLPSHGPAMGRPLRLMLRTGSHEWLSSSFISLFFNIKYSREGSIRYSRELSRTTRSFGASFRSEKSVSRFGGDGAEIMRPVHISSKRLYSMVRPDWFYGFFGTICAFIAGAQMPLFALGVTQALVSYYMDWDTTRREVRKIAFLFCGGAVITVIVHAITHTCFGIMGERLTLRVREKMFTAMLRNEIGWFDDVNNTSAMLASQLESDATLLRTVVVDRSTILLQNVGLIVTSFIIAFILNWRLTLVVIATYPLIISGHISEKLFMKGYGIDLNKAYLKANMLAGEAVSNIRTVAAFCSEEKVLDLYARELIEPSNSSFRRGQAAGIFYGVSQFFIFSYGSTLMARELAGFKSVMKSFMVLIVTALAMGETLAMAPDLLKGNQMVASVFEVLDRKSEILNDVGEEVPRVEGSIELKDVEFSYPSRPNVLIFKDFNLKVHAGRSMALVGQSGSGKSSVISLILRFYDPTSGKVMIDGKDIRRLKLKSLRKHIGLVQQEPALFATSIYENILYGKEGATEGEIIEAAKLANAHSFISALPEGYSTKVGERGVQLSGGQKQRVAIARAILKNPSILLLDEATSALDVESERVVQQALDRLMKNRTTVMVAHRLSTIKNADQISVLQDGKIIEQGTHSTLIENKEGAYYKLINLQRQHQH</sequence>
<keyword evidence="6" id="KW-0547">Nucleotide-binding</keyword>
<accession>A0A5A7PPH7</accession>
<keyword evidence="3" id="KW-0813">Transport</keyword>
<dbReference type="GO" id="GO:0016887">
    <property type="term" value="F:ATP hydrolysis activity"/>
    <property type="evidence" value="ECO:0007669"/>
    <property type="project" value="InterPro"/>
</dbReference>
<dbReference type="PROSITE" id="PS00211">
    <property type="entry name" value="ABC_TRANSPORTER_1"/>
    <property type="match status" value="4"/>
</dbReference>
<feature type="region of interest" description="Disordered" evidence="12">
    <location>
        <begin position="1"/>
        <end position="29"/>
    </location>
</feature>
<feature type="compositionally biased region" description="Basic residues" evidence="12">
    <location>
        <begin position="1208"/>
        <end position="1219"/>
    </location>
</feature>
<dbReference type="InterPro" id="IPR039421">
    <property type="entry name" value="Type_1_exporter"/>
</dbReference>
<evidence type="ECO:0000256" key="4">
    <source>
        <dbReference type="ARBA" id="ARBA00022692"/>
    </source>
</evidence>
<dbReference type="FunFam" id="3.40.50.300:FF:000205">
    <property type="entry name" value="ABC transporter B family member 4"/>
    <property type="match status" value="1"/>
</dbReference>
<feature type="domain" description="ABC transporter" evidence="14">
    <location>
        <begin position="361"/>
        <end position="597"/>
    </location>
</feature>
<dbReference type="GO" id="GO:0005886">
    <property type="term" value="C:plasma membrane"/>
    <property type="evidence" value="ECO:0007669"/>
    <property type="project" value="UniProtKB-SubCell"/>
</dbReference>
<feature type="transmembrane region" description="Helical" evidence="13">
    <location>
        <begin position="190"/>
        <end position="210"/>
    </location>
</feature>
<dbReference type="CDD" id="cd18578">
    <property type="entry name" value="ABC_6TM_Pgp_ABCB1_D2_like"/>
    <property type="match status" value="2"/>
</dbReference>
<dbReference type="FunFam" id="3.40.50.300:FF:000066">
    <property type="entry name" value="ABC transporter B family member 1"/>
    <property type="match status" value="1"/>
</dbReference>
<keyword evidence="5" id="KW-0677">Repeat</keyword>
<feature type="transmembrane region" description="Helical" evidence="13">
    <location>
        <begin position="1580"/>
        <end position="1600"/>
    </location>
</feature>
<dbReference type="SMART" id="SM00382">
    <property type="entry name" value="AAA"/>
    <property type="match status" value="4"/>
</dbReference>
<evidence type="ECO:0000259" key="14">
    <source>
        <dbReference type="PROSITE" id="PS50893"/>
    </source>
</evidence>
<dbReference type="PROSITE" id="PS50893">
    <property type="entry name" value="ABC_TRANSPORTER_2"/>
    <property type="match status" value="4"/>
</dbReference>
<dbReference type="GO" id="GO:0005524">
    <property type="term" value="F:ATP binding"/>
    <property type="evidence" value="ECO:0007669"/>
    <property type="project" value="UniProtKB-KW"/>
</dbReference>
<evidence type="ECO:0000256" key="11">
    <source>
        <dbReference type="ARBA" id="ARBA00062948"/>
    </source>
</evidence>
<dbReference type="Gene3D" id="1.20.1560.10">
    <property type="entry name" value="ABC transporter type 1, transmembrane domain"/>
    <property type="match status" value="2"/>
</dbReference>
<dbReference type="FunFam" id="3.40.50.300:FF:000251">
    <property type="entry name" value="ABC transporter B family member 19"/>
    <property type="match status" value="2"/>
</dbReference>
<dbReference type="InterPro" id="IPR003593">
    <property type="entry name" value="AAA+_ATPase"/>
</dbReference>
<keyword evidence="8 13" id="KW-1133">Transmembrane helix</keyword>